<evidence type="ECO:0000256" key="6">
    <source>
        <dbReference type="ARBA" id="ARBA00022946"/>
    </source>
</evidence>
<dbReference type="GO" id="GO:0016491">
    <property type="term" value="F:oxidoreductase activity"/>
    <property type="evidence" value="ECO:0007669"/>
    <property type="project" value="UniProtKB-KW"/>
</dbReference>
<evidence type="ECO:0008006" key="14">
    <source>
        <dbReference type="Google" id="ProtNLM"/>
    </source>
</evidence>
<comment type="similarity">
    <text evidence="3">Belongs to the cytochrome c oxidase IV family.</text>
</comment>
<sequence>MISRQYRVLKRVPIQTAKRFLATEKAKLPHGTAQLSEEEKKKAAAALAMQSIKDIGRLLSSSPDSDYETQPIDTKPIFEDPKLFPTLSLLHQGQVLKELQEKYDKKWTKLTDEDKHLGYYIAYGNWGSREKFDNWKSISDAPLDLPFHTPSKPRDASPVATTKINKLSPPVVLSETPIRKPQFNIKKMDGATKFFVYLIVLVAMLASYRDQHIGEEGRPVEPIIVDPYEEKRLEEENRKKQEEERLRLEEEKRKQRKWYFLWIR</sequence>
<dbReference type="Gene3D" id="1.10.442.10">
    <property type="entry name" value="Cytochrome c oxidase subunit IV"/>
    <property type="match status" value="1"/>
</dbReference>
<dbReference type="GO" id="GO:0005743">
    <property type="term" value="C:mitochondrial inner membrane"/>
    <property type="evidence" value="ECO:0007669"/>
    <property type="project" value="UniProtKB-SubCell"/>
</dbReference>
<keyword evidence="4" id="KW-0812">Transmembrane</keyword>
<dbReference type="GO" id="GO:0045277">
    <property type="term" value="C:respiratory chain complex IV"/>
    <property type="evidence" value="ECO:0007669"/>
    <property type="project" value="InterPro"/>
</dbReference>
<dbReference type="PANTHER" id="PTHR10707">
    <property type="entry name" value="CYTOCHROME C OXIDASE SUBUNIT IV"/>
    <property type="match status" value="1"/>
</dbReference>
<evidence type="ECO:0000256" key="4">
    <source>
        <dbReference type="ARBA" id="ARBA00022692"/>
    </source>
</evidence>
<comment type="pathway">
    <text evidence="2">Energy metabolism; oxidative phosphorylation.</text>
</comment>
<dbReference type="EMBL" id="CAKXYY010000034">
    <property type="protein sequence ID" value="CAH2355789.1"/>
    <property type="molecule type" value="Genomic_DNA"/>
</dbReference>
<name>A0A9P0QVH7_9ASCO</name>
<dbReference type="InterPro" id="IPR036639">
    <property type="entry name" value="Cyt_c_oxidase_su4_sf"/>
</dbReference>
<organism evidence="12 13">
    <name type="scientific">[Candida] railenensis</name>
    <dbReference type="NCBI Taxonomy" id="45579"/>
    <lineage>
        <taxon>Eukaryota</taxon>
        <taxon>Fungi</taxon>
        <taxon>Dikarya</taxon>
        <taxon>Ascomycota</taxon>
        <taxon>Saccharomycotina</taxon>
        <taxon>Pichiomycetes</taxon>
        <taxon>Debaryomycetaceae</taxon>
        <taxon>Kurtzmaniella</taxon>
    </lineage>
</organism>
<comment type="subcellular location">
    <subcellularLocation>
        <location evidence="1">Mitochondrion inner membrane</location>
        <topology evidence="1">Single-pass membrane protein</topology>
    </subcellularLocation>
</comment>
<keyword evidence="9" id="KW-0496">Mitochondrion</keyword>
<evidence type="ECO:0000313" key="13">
    <source>
        <dbReference type="Proteomes" id="UP000837801"/>
    </source>
</evidence>
<dbReference type="AlphaFoldDB" id="A0A9P0QVH7"/>
<evidence type="ECO:0000256" key="2">
    <source>
        <dbReference type="ARBA" id="ARBA00004673"/>
    </source>
</evidence>
<keyword evidence="6" id="KW-0809">Transit peptide</keyword>
<proteinExistence type="inferred from homology"/>
<evidence type="ECO:0000256" key="3">
    <source>
        <dbReference type="ARBA" id="ARBA00008135"/>
    </source>
</evidence>
<dbReference type="OrthoDB" id="186013at2759"/>
<dbReference type="SUPFAM" id="SSF81406">
    <property type="entry name" value="Mitochondrial cytochrome c oxidase subunit IV"/>
    <property type="match status" value="1"/>
</dbReference>
<comment type="caution">
    <text evidence="12">The sequence shown here is derived from an EMBL/GenBank/DDBJ whole genome shotgun (WGS) entry which is preliminary data.</text>
</comment>
<dbReference type="GO" id="GO:0006123">
    <property type="term" value="P:mitochondrial electron transport, cytochrome c to oxygen"/>
    <property type="evidence" value="ECO:0007669"/>
    <property type="project" value="InterPro"/>
</dbReference>
<evidence type="ECO:0000256" key="1">
    <source>
        <dbReference type="ARBA" id="ARBA00004434"/>
    </source>
</evidence>
<gene>
    <name evidence="12" type="ORF">CLIB1423_34S00254</name>
</gene>
<keyword evidence="10" id="KW-0472">Membrane</keyword>
<dbReference type="InterPro" id="IPR004203">
    <property type="entry name" value="Cyt_c_oxidase_su4_fam"/>
</dbReference>
<keyword evidence="7" id="KW-1133">Transmembrane helix</keyword>
<keyword evidence="8" id="KW-0560">Oxidoreductase</keyword>
<protein>
    <recommendedName>
        <fullName evidence="14">Genetic interactor of prohibitin 7, mitochondrial</fullName>
    </recommendedName>
</protein>
<feature type="coiled-coil region" evidence="11">
    <location>
        <begin position="225"/>
        <end position="253"/>
    </location>
</feature>
<accession>A0A9P0QVH7</accession>
<keyword evidence="11" id="KW-0175">Coiled coil</keyword>
<evidence type="ECO:0000256" key="9">
    <source>
        <dbReference type="ARBA" id="ARBA00023128"/>
    </source>
</evidence>
<dbReference type="PANTHER" id="PTHR10707:SF10">
    <property type="entry name" value="CYTOCHROME C OXIDASE SUBUNIT 4"/>
    <property type="match status" value="1"/>
</dbReference>
<evidence type="ECO:0000256" key="10">
    <source>
        <dbReference type="ARBA" id="ARBA00023136"/>
    </source>
</evidence>
<reference evidence="12" key="1">
    <citation type="submission" date="2022-03" db="EMBL/GenBank/DDBJ databases">
        <authorList>
            <person name="Legras J.-L."/>
            <person name="Devillers H."/>
            <person name="Grondin C."/>
        </authorList>
    </citation>
    <scope>NUCLEOTIDE SEQUENCE</scope>
    <source>
        <strain evidence="12">CLIB 1423</strain>
    </source>
</reference>
<keyword evidence="5" id="KW-0999">Mitochondrion inner membrane</keyword>
<evidence type="ECO:0000313" key="12">
    <source>
        <dbReference type="EMBL" id="CAH2355789.1"/>
    </source>
</evidence>
<evidence type="ECO:0000256" key="11">
    <source>
        <dbReference type="SAM" id="Coils"/>
    </source>
</evidence>
<evidence type="ECO:0000256" key="8">
    <source>
        <dbReference type="ARBA" id="ARBA00023002"/>
    </source>
</evidence>
<keyword evidence="13" id="KW-1185">Reference proteome</keyword>
<dbReference type="Pfam" id="PF02936">
    <property type="entry name" value="COX4"/>
    <property type="match status" value="1"/>
</dbReference>
<dbReference type="Proteomes" id="UP000837801">
    <property type="component" value="Unassembled WGS sequence"/>
</dbReference>
<evidence type="ECO:0000256" key="5">
    <source>
        <dbReference type="ARBA" id="ARBA00022792"/>
    </source>
</evidence>
<evidence type="ECO:0000256" key="7">
    <source>
        <dbReference type="ARBA" id="ARBA00022989"/>
    </source>
</evidence>